<feature type="region of interest" description="Disordered" evidence="4">
    <location>
        <begin position="256"/>
        <end position="285"/>
    </location>
</feature>
<keyword evidence="5" id="KW-0812">Transmembrane</keyword>
<dbReference type="GO" id="GO:0004888">
    <property type="term" value="F:transmembrane signaling receptor activity"/>
    <property type="evidence" value="ECO:0007669"/>
    <property type="project" value="InterPro"/>
</dbReference>
<dbReference type="PROSITE" id="PS50111">
    <property type="entry name" value="CHEMOTAXIS_TRANSDUC_2"/>
    <property type="match status" value="1"/>
</dbReference>
<comment type="similarity">
    <text evidence="2">Belongs to the methyl-accepting chemotaxis (MCP) protein family.</text>
</comment>
<accession>A0A5B9EIY5</accession>
<reference evidence="7 8" key="1">
    <citation type="submission" date="2019-08" db="EMBL/GenBank/DDBJ databases">
        <title>Complete genome sequence of Terriglobus albidus strain ORNL.</title>
        <authorList>
            <person name="Podar M."/>
        </authorList>
    </citation>
    <scope>NUCLEOTIDE SEQUENCE [LARGE SCALE GENOMIC DNA]</scope>
    <source>
        <strain evidence="7 8">ORNL</strain>
    </source>
</reference>
<proteinExistence type="inferred from homology"/>
<dbReference type="GO" id="GO:0007165">
    <property type="term" value="P:signal transduction"/>
    <property type="evidence" value="ECO:0007669"/>
    <property type="project" value="UniProtKB-KW"/>
</dbReference>
<gene>
    <name evidence="7" type="ORF">FTW19_21675</name>
</gene>
<feature type="domain" description="Methyl-accepting transducer" evidence="6">
    <location>
        <begin position="241"/>
        <end position="470"/>
    </location>
</feature>
<keyword evidence="8" id="KW-1185">Reference proteome</keyword>
<dbReference type="PANTHER" id="PTHR43531">
    <property type="entry name" value="PROTEIN ICFG"/>
    <property type="match status" value="1"/>
</dbReference>
<dbReference type="Proteomes" id="UP000321820">
    <property type="component" value="Chromosome"/>
</dbReference>
<sequence length="543" mass="56946">MERTEFLPGRWHTMKNLTIKQKLMSATGALTLLAMVLGGAFAYRVSTLGDTIHTLGVDDAHKFYLAGVADASGSEMLAAQRGELAQAAMGNWDMAAQREHQYAQHEAEFRKAIKGIRDVGVGSAGADLLNKTEATLDRLAPIHVRFAAAVNNHDLKQAADLNLNELTQPLEEADNLSSQILEHQQKIMTDASNDARSSVVTAESISMTLLLLAFIASAVVGWIVIRLERDLRKNVLALNQGAEQIASAASQISSSSQNLARDSSEQAAMIEETSASSEEISSMAKRNADNARSAMGIVGTAVGTSHQSAAAVKECVNSMTSINESSQQIAKIINVIDKISFQTNILALNAAVEAARAGEAGAGFAVVAEEVRNLAQRSAEAARETSALIGAALTNAEDGRTKIESMAEAGAKLEGSFTEIKSLVDQIGDGSSEQVGGVDQIARAIGRMESVTQKNAANAEESAAAAEQLNAQSGALYELAARLGAMVGVQTSSRAMTHQSAKSVSAKPAVKAAAKPAKPMIRPVAIPVPVAVGAGNDANFVEF</sequence>
<keyword evidence="5" id="KW-1133">Transmembrane helix</keyword>
<dbReference type="Gene3D" id="1.10.287.950">
    <property type="entry name" value="Methyl-accepting chemotaxis protein"/>
    <property type="match status" value="1"/>
</dbReference>
<dbReference type="Pfam" id="PF00015">
    <property type="entry name" value="MCPsignal"/>
    <property type="match status" value="1"/>
</dbReference>
<dbReference type="PRINTS" id="PR00260">
    <property type="entry name" value="CHEMTRNSDUCR"/>
</dbReference>
<feature type="transmembrane region" description="Helical" evidence="5">
    <location>
        <begin position="205"/>
        <end position="225"/>
    </location>
</feature>
<dbReference type="SMART" id="SM00283">
    <property type="entry name" value="MA"/>
    <property type="match status" value="1"/>
</dbReference>
<name>A0A5B9EIY5_9BACT</name>
<evidence type="ECO:0000259" key="6">
    <source>
        <dbReference type="PROSITE" id="PS50111"/>
    </source>
</evidence>
<protein>
    <recommendedName>
        <fullName evidence="6">Methyl-accepting transducer domain-containing protein</fullName>
    </recommendedName>
</protein>
<dbReference type="InterPro" id="IPR051310">
    <property type="entry name" value="MCP_chemotaxis"/>
</dbReference>
<evidence type="ECO:0000256" key="4">
    <source>
        <dbReference type="SAM" id="MobiDB-lite"/>
    </source>
</evidence>
<dbReference type="OrthoDB" id="117380at2"/>
<dbReference type="EMBL" id="CP042806">
    <property type="protein sequence ID" value="QEE30361.1"/>
    <property type="molecule type" value="Genomic_DNA"/>
</dbReference>
<dbReference type="PANTHER" id="PTHR43531:SF11">
    <property type="entry name" value="METHYL-ACCEPTING CHEMOTAXIS PROTEIN 3"/>
    <property type="match status" value="1"/>
</dbReference>
<dbReference type="KEGG" id="talb:FTW19_21675"/>
<keyword evidence="5" id="KW-0472">Membrane</keyword>
<dbReference type="SUPFAM" id="SSF58104">
    <property type="entry name" value="Methyl-accepting chemotaxis protein (MCP) signaling domain"/>
    <property type="match status" value="1"/>
</dbReference>
<evidence type="ECO:0000313" key="7">
    <source>
        <dbReference type="EMBL" id="QEE30361.1"/>
    </source>
</evidence>
<dbReference type="GO" id="GO:0006935">
    <property type="term" value="P:chemotaxis"/>
    <property type="evidence" value="ECO:0007669"/>
    <property type="project" value="UniProtKB-KW"/>
</dbReference>
<dbReference type="GO" id="GO:0016020">
    <property type="term" value="C:membrane"/>
    <property type="evidence" value="ECO:0007669"/>
    <property type="project" value="InterPro"/>
</dbReference>
<evidence type="ECO:0000256" key="1">
    <source>
        <dbReference type="ARBA" id="ARBA00022500"/>
    </source>
</evidence>
<keyword evidence="3" id="KW-0807">Transducer</keyword>
<keyword evidence="1" id="KW-0145">Chemotaxis</keyword>
<evidence type="ECO:0000256" key="2">
    <source>
        <dbReference type="ARBA" id="ARBA00029447"/>
    </source>
</evidence>
<dbReference type="AlphaFoldDB" id="A0A5B9EIY5"/>
<feature type="compositionally biased region" description="Low complexity" evidence="4">
    <location>
        <begin position="267"/>
        <end position="284"/>
    </location>
</feature>
<evidence type="ECO:0000313" key="8">
    <source>
        <dbReference type="Proteomes" id="UP000321820"/>
    </source>
</evidence>
<dbReference type="InterPro" id="IPR004090">
    <property type="entry name" value="Chemotax_Me-accpt_rcpt"/>
</dbReference>
<evidence type="ECO:0000256" key="5">
    <source>
        <dbReference type="SAM" id="Phobius"/>
    </source>
</evidence>
<organism evidence="7 8">
    <name type="scientific">Terriglobus albidus</name>
    <dbReference type="NCBI Taxonomy" id="1592106"/>
    <lineage>
        <taxon>Bacteria</taxon>
        <taxon>Pseudomonadati</taxon>
        <taxon>Acidobacteriota</taxon>
        <taxon>Terriglobia</taxon>
        <taxon>Terriglobales</taxon>
        <taxon>Acidobacteriaceae</taxon>
        <taxon>Terriglobus</taxon>
    </lineage>
</organism>
<dbReference type="InterPro" id="IPR004089">
    <property type="entry name" value="MCPsignal_dom"/>
</dbReference>
<evidence type="ECO:0000256" key="3">
    <source>
        <dbReference type="PROSITE-ProRule" id="PRU00284"/>
    </source>
</evidence>